<keyword evidence="4 5" id="KW-0472">Membrane</keyword>
<feature type="transmembrane region" description="Helical" evidence="6">
    <location>
        <begin position="128"/>
        <end position="146"/>
    </location>
</feature>
<dbReference type="OrthoDB" id="10266980at2759"/>
<evidence type="ECO:0000313" key="8">
    <source>
        <dbReference type="Proteomes" id="UP000694844"/>
    </source>
</evidence>
<evidence type="ECO:0000259" key="7">
    <source>
        <dbReference type="PROSITE" id="PS50922"/>
    </source>
</evidence>
<feature type="transmembrane region" description="Helical" evidence="6">
    <location>
        <begin position="224"/>
        <end position="248"/>
    </location>
</feature>
<name>A0A8B8EV08_CRAVI</name>
<sequence>MAHGDDNMNELLSQSHDVDQRMAVLMIVCSVSFFGLLNISLSKAITPPKSATHDPWRWRNLCVSWIHAILCGCWDLVCFIVYPEMLDDLVAHINYFTYMLVAFSTGTLSQRGYFLYDAFDMYINNRLLHDWGVTVHHFIVVIFFLHNILMKYAIGFSCVALLAEVNGIFLHARKLMQIFQFGFNHKLYVINKYTNLMTFVACRMFPIGRIFYGVAYECQALTPPVVRTFLCLLTIMAVINMVLLWRICKSDVLSTSRRKIG</sequence>
<dbReference type="KEGG" id="cvn:111136724"/>
<dbReference type="GO" id="GO:0005886">
    <property type="term" value="C:plasma membrane"/>
    <property type="evidence" value="ECO:0007669"/>
    <property type="project" value="TreeGrafter"/>
</dbReference>
<dbReference type="GO" id="GO:0007009">
    <property type="term" value="P:plasma membrane organization"/>
    <property type="evidence" value="ECO:0007669"/>
    <property type="project" value="TreeGrafter"/>
</dbReference>
<protein>
    <submittedName>
        <fullName evidence="9">TLC domain-containing protein 2-like isoform X1</fullName>
    </submittedName>
</protein>
<evidence type="ECO:0000256" key="4">
    <source>
        <dbReference type="ARBA" id="ARBA00023136"/>
    </source>
</evidence>
<proteinExistence type="predicted"/>
<accession>A0A8B8EV08</accession>
<reference evidence="9" key="1">
    <citation type="submission" date="2025-08" db="UniProtKB">
        <authorList>
            <consortium name="RefSeq"/>
        </authorList>
    </citation>
    <scope>IDENTIFICATION</scope>
    <source>
        <tissue evidence="9">Whole sample</tissue>
    </source>
</reference>
<dbReference type="GO" id="GO:0071709">
    <property type="term" value="P:membrane assembly"/>
    <property type="evidence" value="ECO:0007669"/>
    <property type="project" value="TreeGrafter"/>
</dbReference>
<dbReference type="PROSITE" id="PS50922">
    <property type="entry name" value="TLC"/>
    <property type="match status" value="1"/>
</dbReference>
<keyword evidence="2 5" id="KW-0812">Transmembrane</keyword>
<dbReference type="PANTHER" id="PTHR13439:SF4">
    <property type="entry name" value="TLC DOMAIN-CONTAINING PROTEIN"/>
    <property type="match status" value="1"/>
</dbReference>
<evidence type="ECO:0000313" key="9">
    <source>
        <dbReference type="RefSeq" id="XP_022343513.1"/>
    </source>
</evidence>
<gene>
    <name evidence="9" type="primary">LOC111136724</name>
</gene>
<dbReference type="InterPro" id="IPR050846">
    <property type="entry name" value="TLCD"/>
</dbReference>
<dbReference type="GO" id="GO:0055091">
    <property type="term" value="P:phospholipid homeostasis"/>
    <property type="evidence" value="ECO:0007669"/>
    <property type="project" value="TreeGrafter"/>
</dbReference>
<feature type="transmembrane region" description="Helical" evidence="6">
    <location>
        <begin position="193"/>
        <end position="212"/>
    </location>
</feature>
<dbReference type="AlphaFoldDB" id="A0A8B8EV08"/>
<dbReference type="SMART" id="SM00724">
    <property type="entry name" value="TLC"/>
    <property type="match status" value="1"/>
</dbReference>
<dbReference type="GO" id="GO:0097035">
    <property type="term" value="P:regulation of membrane lipid distribution"/>
    <property type="evidence" value="ECO:0007669"/>
    <property type="project" value="TreeGrafter"/>
</dbReference>
<keyword evidence="8" id="KW-1185">Reference proteome</keyword>
<comment type="subcellular location">
    <subcellularLocation>
        <location evidence="1">Membrane</location>
        <topology evidence="1">Multi-pass membrane protein</topology>
    </subcellularLocation>
</comment>
<feature type="transmembrane region" description="Helical" evidence="6">
    <location>
        <begin position="95"/>
        <end position="116"/>
    </location>
</feature>
<evidence type="ECO:0000256" key="6">
    <source>
        <dbReference type="SAM" id="Phobius"/>
    </source>
</evidence>
<feature type="transmembrane region" description="Helical" evidence="6">
    <location>
        <begin position="20"/>
        <end position="41"/>
    </location>
</feature>
<dbReference type="PANTHER" id="PTHR13439">
    <property type="entry name" value="CT120 PROTEIN"/>
    <property type="match status" value="1"/>
</dbReference>
<dbReference type="InterPro" id="IPR006634">
    <property type="entry name" value="TLC-dom"/>
</dbReference>
<dbReference type="RefSeq" id="XP_022343513.1">
    <property type="nucleotide sequence ID" value="XM_022487805.1"/>
</dbReference>
<feature type="transmembrane region" description="Helical" evidence="6">
    <location>
        <begin position="152"/>
        <end position="172"/>
    </location>
</feature>
<dbReference type="Pfam" id="PF03798">
    <property type="entry name" value="TRAM_LAG1_CLN8"/>
    <property type="match status" value="1"/>
</dbReference>
<dbReference type="GeneID" id="111136724"/>
<evidence type="ECO:0000256" key="2">
    <source>
        <dbReference type="ARBA" id="ARBA00022692"/>
    </source>
</evidence>
<feature type="domain" description="TLC" evidence="7">
    <location>
        <begin position="53"/>
        <end position="256"/>
    </location>
</feature>
<evidence type="ECO:0000256" key="5">
    <source>
        <dbReference type="PROSITE-ProRule" id="PRU00205"/>
    </source>
</evidence>
<keyword evidence="3 6" id="KW-1133">Transmembrane helix</keyword>
<organism evidence="8 9">
    <name type="scientific">Crassostrea virginica</name>
    <name type="common">Eastern oyster</name>
    <dbReference type="NCBI Taxonomy" id="6565"/>
    <lineage>
        <taxon>Eukaryota</taxon>
        <taxon>Metazoa</taxon>
        <taxon>Spiralia</taxon>
        <taxon>Lophotrochozoa</taxon>
        <taxon>Mollusca</taxon>
        <taxon>Bivalvia</taxon>
        <taxon>Autobranchia</taxon>
        <taxon>Pteriomorphia</taxon>
        <taxon>Ostreida</taxon>
        <taxon>Ostreoidea</taxon>
        <taxon>Ostreidae</taxon>
        <taxon>Crassostrea</taxon>
    </lineage>
</organism>
<evidence type="ECO:0000256" key="3">
    <source>
        <dbReference type="ARBA" id="ARBA00022989"/>
    </source>
</evidence>
<feature type="transmembrane region" description="Helical" evidence="6">
    <location>
        <begin position="62"/>
        <end position="83"/>
    </location>
</feature>
<dbReference type="Proteomes" id="UP000694844">
    <property type="component" value="Chromosome 5"/>
</dbReference>
<evidence type="ECO:0000256" key="1">
    <source>
        <dbReference type="ARBA" id="ARBA00004141"/>
    </source>
</evidence>